<comment type="subunit">
    <text evidence="2">Interacts with KAR2.</text>
</comment>
<sequence length="413" mass="44563">MRHLTLLGLFACAGTALASGFPRVVKDDGENELICHTKNSTDCYPKIFQATKEFQPVRADQDIPPGLHVRLNIQTGEKEAKLNDPNEKRPDLEGLPVDSSIVLVDPEEGVERPIPAGAPKYEPVGKVKEQIGPEAEQFHQALAVLKAGHVSNGVDFDDALDKLNELSHDMYFGSIITQDLDIIRSLLCIMSTKDAFVKDSASSSVPRALRAAGTISAALQNNPTALKAVEKHWPALMEANCSSDGERVSLGSLVFSTIQPGKEILTASGRDPGPGLVKAKLSAVNGLLKSSEIRQFFLDQNGMQEILRVLIVKDPEYNDAQVRAANLVSDTFLDESMGAIIGQWPSKAASSAAYCEVTGNAMQDVCWDYHIAKTAADTTSDSDHWSGSLLSMLRDQLKANGKGSGEKTGHDEL</sequence>
<dbReference type="Gene3D" id="1.25.10.10">
    <property type="entry name" value="Leucine-rich Repeat Variant"/>
    <property type="match status" value="1"/>
</dbReference>
<dbReference type="InterPro" id="IPR011989">
    <property type="entry name" value="ARM-like"/>
</dbReference>
<dbReference type="AlphaFoldDB" id="A0A4P7MYZ8"/>
<proteinExistence type="inferred from homology"/>
<dbReference type="Pfam" id="PF16782">
    <property type="entry name" value="SIL1"/>
    <property type="match status" value="1"/>
</dbReference>
<protein>
    <recommendedName>
        <fullName evidence="3">Nucleotide exchange factor SIL1</fullName>
    </recommendedName>
</protein>
<keyword evidence="4" id="KW-0813">Transport</keyword>
<evidence type="ECO:0000256" key="8">
    <source>
        <dbReference type="ARBA" id="ARBA00023010"/>
    </source>
</evidence>
<dbReference type="GO" id="GO:0005783">
    <property type="term" value="C:endoplasmic reticulum"/>
    <property type="evidence" value="ECO:0007669"/>
    <property type="project" value="InterPro"/>
</dbReference>
<keyword evidence="6" id="KW-0256">Endoplasmic reticulum</keyword>
<evidence type="ECO:0000256" key="2">
    <source>
        <dbReference type="ARBA" id="ARBA00011799"/>
    </source>
</evidence>
<name>A0A4P7MYZ8_PYROR</name>
<comment type="similarity">
    <text evidence="1">Belongs to the SIL1 family.</text>
</comment>
<evidence type="ECO:0000256" key="1">
    <source>
        <dbReference type="ARBA" id="ARBA00010588"/>
    </source>
</evidence>
<keyword evidence="8" id="KW-0811">Translocation</keyword>
<dbReference type="Proteomes" id="UP000294847">
    <property type="component" value="Chromosome 2"/>
</dbReference>
<evidence type="ECO:0000256" key="6">
    <source>
        <dbReference type="ARBA" id="ARBA00022824"/>
    </source>
</evidence>
<evidence type="ECO:0000256" key="3">
    <source>
        <dbReference type="ARBA" id="ARBA00015352"/>
    </source>
</evidence>
<keyword evidence="7" id="KW-0653">Protein transport</keyword>
<evidence type="ECO:0000256" key="5">
    <source>
        <dbReference type="ARBA" id="ARBA00022729"/>
    </source>
</evidence>
<gene>
    <name evidence="9" type="ORF">PoMZ_00154</name>
</gene>
<evidence type="ECO:0000256" key="4">
    <source>
        <dbReference type="ARBA" id="ARBA00022448"/>
    </source>
</evidence>
<evidence type="ECO:0000313" key="10">
    <source>
        <dbReference type="Proteomes" id="UP000294847"/>
    </source>
</evidence>
<accession>A0A4P7MYZ8</accession>
<reference evidence="9 10" key="1">
    <citation type="journal article" date="2019" name="Mol. Biol. Evol.">
        <title>Blast fungal genomes show frequent chromosomal changes, gene gains and losses, and effector gene turnover.</title>
        <authorList>
            <person name="Gomez Luciano L.B."/>
            <person name="Jason Tsai I."/>
            <person name="Chuma I."/>
            <person name="Tosa Y."/>
            <person name="Chen Y.H."/>
            <person name="Li J.Y."/>
            <person name="Li M.Y."/>
            <person name="Jade Lu M.Y."/>
            <person name="Nakayashiki H."/>
            <person name="Li W.H."/>
        </authorList>
    </citation>
    <scope>NUCLEOTIDE SEQUENCE [LARGE SCALE GENOMIC DNA]</scope>
    <source>
        <strain evidence="9">MZ5-1-6</strain>
    </source>
</reference>
<keyword evidence="5" id="KW-0732">Signal</keyword>
<dbReference type="VEuPathDB" id="FungiDB:M_BR32_EuGene_00000141"/>
<evidence type="ECO:0000256" key="7">
    <source>
        <dbReference type="ARBA" id="ARBA00022927"/>
    </source>
</evidence>
<dbReference type="GO" id="GO:0015031">
    <property type="term" value="P:protein transport"/>
    <property type="evidence" value="ECO:0007669"/>
    <property type="project" value="UniProtKB-KW"/>
</dbReference>
<evidence type="ECO:0000313" key="9">
    <source>
        <dbReference type="EMBL" id="QBZ55258.1"/>
    </source>
</evidence>
<dbReference type="GO" id="GO:0000774">
    <property type="term" value="F:adenyl-nucleotide exchange factor activity"/>
    <property type="evidence" value="ECO:0007669"/>
    <property type="project" value="InterPro"/>
</dbReference>
<dbReference type="EMBL" id="CP034205">
    <property type="protein sequence ID" value="QBZ55258.1"/>
    <property type="molecule type" value="Genomic_DNA"/>
</dbReference>
<dbReference type="InterPro" id="IPR031884">
    <property type="entry name" value="Sil1_fungi"/>
</dbReference>
<organism evidence="9 10">
    <name type="scientific">Pyricularia oryzae</name>
    <name type="common">Rice blast fungus</name>
    <name type="synonym">Magnaporthe oryzae</name>
    <dbReference type="NCBI Taxonomy" id="318829"/>
    <lineage>
        <taxon>Eukaryota</taxon>
        <taxon>Fungi</taxon>
        <taxon>Dikarya</taxon>
        <taxon>Ascomycota</taxon>
        <taxon>Pezizomycotina</taxon>
        <taxon>Sordariomycetes</taxon>
        <taxon>Sordariomycetidae</taxon>
        <taxon>Magnaporthales</taxon>
        <taxon>Pyriculariaceae</taxon>
        <taxon>Pyricularia</taxon>
    </lineage>
</organism>